<dbReference type="SUPFAM" id="SSF51735">
    <property type="entry name" value="NAD(P)-binding Rossmann-fold domains"/>
    <property type="match status" value="1"/>
</dbReference>
<dbReference type="Gene3D" id="3.40.50.720">
    <property type="entry name" value="NAD(P)-binding Rossmann-like Domain"/>
    <property type="match status" value="1"/>
</dbReference>
<evidence type="ECO:0008006" key="5">
    <source>
        <dbReference type="Google" id="ProtNLM"/>
    </source>
</evidence>
<dbReference type="InterPro" id="IPR036291">
    <property type="entry name" value="NAD(P)-bd_dom_sf"/>
</dbReference>
<evidence type="ECO:0000259" key="1">
    <source>
        <dbReference type="Pfam" id="PF01408"/>
    </source>
</evidence>
<evidence type="ECO:0000313" key="3">
    <source>
        <dbReference type="EMBL" id="GHJ33644.1"/>
    </source>
</evidence>
<sequence>MALHHVAVARPPVRYGLIGPGGHAQEHLLPALSSLDGARLEAVAARRKSAAAQAAARWHARLYTDDWTELADPAVVDAVIVAASPGFHARVVEHCLSAGVGVFVEKPPAPDTATLEALVAAEAGAPPGAPVFVGFNFPYGTSYRKLLDRLRPHGQVRGFDLRMVSAKPLAPDWHHTTVTRSLLYGLGTHAIDMALRELGVPDAVTAHTAVIDQRRRAIRIVLGYADGRLATLHVGNHSNRLEYRCELITSQGVTGVLDQHNTLELTRPPGAPGVGLLDGKETLRHQWPSRRGGYERTGYAGELASFQRSLTEKLPSTSTLAACLDVYRVLDEVLRQMGDDGAREAV</sequence>
<name>A0ABQ3UDI8_STRHY</name>
<dbReference type="Gene3D" id="3.30.360.10">
    <property type="entry name" value="Dihydrodipicolinate Reductase, domain 2"/>
    <property type="match status" value="1"/>
</dbReference>
<accession>A0ABQ3UDI8</accession>
<dbReference type="PANTHER" id="PTHR43708:SF4">
    <property type="entry name" value="OXIDOREDUCTASE YCEM-RELATED"/>
    <property type="match status" value="1"/>
</dbReference>
<feature type="domain" description="Gfo/Idh/MocA-like oxidoreductase N-terminal" evidence="1">
    <location>
        <begin position="13"/>
        <end position="123"/>
    </location>
</feature>
<dbReference type="InterPro" id="IPR051317">
    <property type="entry name" value="Gfo/Idh/MocA_oxidoreduct"/>
</dbReference>
<protein>
    <recommendedName>
        <fullName evidence="5">Oxidoreductase</fullName>
    </recommendedName>
</protein>
<dbReference type="SUPFAM" id="SSF55347">
    <property type="entry name" value="Glyceraldehyde-3-phosphate dehydrogenase-like, C-terminal domain"/>
    <property type="match status" value="1"/>
</dbReference>
<dbReference type="EMBL" id="BNEK01000005">
    <property type="protein sequence ID" value="GHJ33644.1"/>
    <property type="molecule type" value="Genomic_DNA"/>
</dbReference>
<comment type="caution">
    <text evidence="3">The sequence shown here is derived from an EMBL/GenBank/DDBJ whole genome shotgun (WGS) entry which is preliminary data.</text>
</comment>
<feature type="domain" description="GFO/IDH/MocA-like oxidoreductase" evidence="2">
    <location>
        <begin position="154"/>
        <end position="252"/>
    </location>
</feature>
<dbReference type="InterPro" id="IPR055170">
    <property type="entry name" value="GFO_IDH_MocA-like_dom"/>
</dbReference>
<reference evidence="3" key="1">
    <citation type="submission" date="2024-05" db="EMBL/GenBank/DDBJ databases">
        <title>Whole genome shotgun sequence of Streptomyces hygroscopicus NBRC 113678.</title>
        <authorList>
            <person name="Komaki H."/>
            <person name="Tamura T."/>
        </authorList>
    </citation>
    <scope>NUCLEOTIDE SEQUENCE</scope>
    <source>
        <strain evidence="3">N11-34</strain>
    </source>
</reference>
<dbReference type="InterPro" id="IPR000683">
    <property type="entry name" value="Gfo/Idh/MocA-like_OxRdtase_N"/>
</dbReference>
<dbReference type="RefSeq" id="WP_236259550.1">
    <property type="nucleotide sequence ID" value="NZ_BNEK01000005.1"/>
</dbReference>
<evidence type="ECO:0000259" key="2">
    <source>
        <dbReference type="Pfam" id="PF22725"/>
    </source>
</evidence>
<organism evidence="3 4">
    <name type="scientific">Streptomyces hygroscopicus</name>
    <dbReference type="NCBI Taxonomy" id="1912"/>
    <lineage>
        <taxon>Bacteria</taxon>
        <taxon>Bacillati</taxon>
        <taxon>Actinomycetota</taxon>
        <taxon>Actinomycetes</taxon>
        <taxon>Kitasatosporales</taxon>
        <taxon>Streptomycetaceae</taxon>
        <taxon>Streptomyces</taxon>
        <taxon>Streptomyces violaceusniger group</taxon>
    </lineage>
</organism>
<keyword evidence="4" id="KW-1185">Reference proteome</keyword>
<dbReference type="PANTHER" id="PTHR43708">
    <property type="entry name" value="CONSERVED EXPRESSED OXIDOREDUCTASE (EUROFUNG)"/>
    <property type="match status" value="1"/>
</dbReference>
<proteinExistence type="predicted"/>
<dbReference type="Pfam" id="PF22725">
    <property type="entry name" value="GFO_IDH_MocA_C3"/>
    <property type="match status" value="1"/>
</dbReference>
<gene>
    <name evidence="3" type="ORF">TPA0910_80770</name>
</gene>
<dbReference type="Proteomes" id="UP001054854">
    <property type="component" value="Unassembled WGS sequence"/>
</dbReference>
<evidence type="ECO:0000313" key="4">
    <source>
        <dbReference type="Proteomes" id="UP001054854"/>
    </source>
</evidence>
<dbReference type="Pfam" id="PF01408">
    <property type="entry name" value="GFO_IDH_MocA"/>
    <property type="match status" value="1"/>
</dbReference>